<evidence type="ECO:0000256" key="9">
    <source>
        <dbReference type="SAM" id="Phobius"/>
    </source>
</evidence>
<dbReference type="Pfam" id="PF00230">
    <property type="entry name" value="MIP"/>
    <property type="match status" value="1"/>
</dbReference>
<dbReference type="AlphaFoldDB" id="A0A2H1VXN6"/>
<evidence type="ECO:0000256" key="7">
    <source>
        <dbReference type="ARBA" id="ARBA00023136"/>
    </source>
</evidence>
<keyword evidence="6 9" id="KW-1133">Transmembrane helix</keyword>
<evidence type="ECO:0000256" key="2">
    <source>
        <dbReference type="ARBA" id="ARBA00006175"/>
    </source>
</evidence>
<sequence length="246" mass="26178">MYAIGRSLGTKEIKNYRKLFKQLLSEFLGTFLYLSIVLSAGIAHGTNNNTVVISLANGLIVASIVQMCGHVSGGHINPAVTVGALVCGHIKPLKAVCFVAVQVLGSVAGSAVAYLVSAAKIKGNLGATLPYPDTRYEQAFALEFLMTFLLVSVVLSVLDAKRGSRGLGSSPLAIGMCITGCYCASIPYTFSLNPVRSLGPAVLMGIYDAIWVYWAGPLLGGLVAGIVYRFFLGVSHYEYDLRNRSF</sequence>
<dbReference type="InterPro" id="IPR034294">
    <property type="entry name" value="Aquaporin_transptr"/>
</dbReference>
<dbReference type="GO" id="GO:0015250">
    <property type="term" value="F:water channel activity"/>
    <property type="evidence" value="ECO:0007669"/>
    <property type="project" value="TreeGrafter"/>
</dbReference>
<feature type="transmembrane region" description="Helical" evidence="9">
    <location>
        <begin position="170"/>
        <end position="190"/>
    </location>
</feature>
<evidence type="ECO:0000256" key="5">
    <source>
        <dbReference type="ARBA" id="ARBA00022692"/>
    </source>
</evidence>
<protein>
    <submittedName>
        <fullName evidence="10">SFRICE_023483</fullName>
    </submittedName>
</protein>
<dbReference type="PANTHER" id="PTHR19139">
    <property type="entry name" value="AQUAPORIN TRANSPORTER"/>
    <property type="match status" value="1"/>
</dbReference>
<evidence type="ECO:0000256" key="1">
    <source>
        <dbReference type="ARBA" id="ARBA00004651"/>
    </source>
</evidence>
<dbReference type="InterPro" id="IPR022357">
    <property type="entry name" value="MIP_CS"/>
</dbReference>
<feature type="transmembrane region" description="Helical" evidence="9">
    <location>
        <begin position="23"/>
        <end position="45"/>
    </location>
</feature>
<organism evidence="10">
    <name type="scientific">Spodoptera frugiperda</name>
    <name type="common">Fall armyworm</name>
    <dbReference type="NCBI Taxonomy" id="7108"/>
    <lineage>
        <taxon>Eukaryota</taxon>
        <taxon>Metazoa</taxon>
        <taxon>Ecdysozoa</taxon>
        <taxon>Arthropoda</taxon>
        <taxon>Hexapoda</taxon>
        <taxon>Insecta</taxon>
        <taxon>Pterygota</taxon>
        <taxon>Neoptera</taxon>
        <taxon>Endopterygota</taxon>
        <taxon>Lepidoptera</taxon>
        <taxon>Glossata</taxon>
        <taxon>Ditrysia</taxon>
        <taxon>Noctuoidea</taxon>
        <taxon>Noctuidae</taxon>
        <taxon>Amphipyrinae</taxon>
        <taxon>Spodoptera</taxon>
    </lineage>
</organism>
<keyword evidence="3 8" id="KW-0813">Transport</keyword>
<evidence type="ECO:0000256" key="3">
    <source>
        <dbReference type="ARBA" id="ARBA00022448"/>
    </source>
</evidence>
<dbReference type="InterPro" id="IPR000425">
    <property type="entry name" value="MIP"/>
</dbReference>
<dbReference type="PROSITE" id="PS00221">
    <property type="entry name" value="MIP"/>
    <property type="match status" value="1"/>
</dbReference>
<evidence type="ECO:0000256" key="4">
    <source>
        <dbReference type="ARBA" id="ARBA00022475"/>
    </source>
</evidence>
<proteinExistence type="inferred from homology"/>
<accession>A0A2H1VXN6</accession>
<keyword evidence="7 9" id="KW-0472">Membrane</keyword>
<dbReference type="GO" id="GO:0005886">
    <property type="term" value="C:plasma membrane"/>
    <property type="evidence" value="ECO:0007669"/>
    <property type="project" value="UniProtKB-SubCell"/>
</dbReference>
<feature type="transmembrane region" description="Helical" evidence="9">
    <location>
        <begin position="210"/>
        <end position="232"/>
    </location>
</feature>
<feature type="transmembrane region" description="Helical" evidence="9">
    <location>
        <begin position="51"/>
        <end position="72"/>
    </location>
</feature>
<dbReference type="InterPro" id="IPR023271">
    <property type="entry name" value="Aquaporin-like"/>
</dbReference>
<dbReference type="Gene3D" id="1.20.1080.10">
    <property type="entry name" value="Glycerol uptake facilitator protein"/>
    <property type="match status" value="1"/>
</dbReference>
<feature type="transmembrane region" description="Helical" evidence="9">
    <location>
        <begin position="93"/>
        <end position="119"/>
    </location>
</feature>
<gene>
    <name evidence="10" type="ORF">SFRICE_023483</name>
</gene>
<dbReference type="SUPFAM" id="SSF81338">
    <property type="entry name" value="Aquaporin-like"/>
    <property type="match status" value="1"/>
</dbReference>
<evidence type="ECO:0000256" key="8">
    <source>
        <dbReference type="RuleBase" id="RU000477"/>
    </source>
</evidence>
<dbReference type="PANTHER" id="PTHR19139:SF199">
    <property type="entry name" value="MIP17260P"/>
    <property type="match status" value="1"/>
</dbReference>
<keyword evidence="4" id="KW-1003">Cell membrane</keyword>
<name>A0A2H1VXN6_SPOFR</name>
<evidence type="ECO:0000313" key="10">
    <source>
        <dbReference type="EMBL" id="SOQ45600.1"/>
    </source>
</evidence>
<feature type="transmembrane region" description="Helical" evidence="9">
    <location>
        <begin position="139"/>
        <end position="158"/>
    </location>
</feature>
<dbReference type="PRINTS" id="PR00783">
    <property type="entry name" value="MINTRINSICP"/>
</dbReference>
<dbReference type="EMBL" id="ODYU01005076">
    <property type="protein sequence ID" value="SOQ45600.1"/>
    <property type="molecule type" value="Genomic_DNA"/>
</dbReference>
<evidence type="ECO:0000256" key="6">
    <source>
        <dbReference type="ARBA" id="ARBA00022989"/>
    </source>
</evidence>
<reference evidence="10" key="1">
    <citation type="submission" date="2016-07" db="EMBL/GenBank/DDBJ databases">
        <authorList>
            <person name="Bretaudeau A."/>
        </authorList>
    </citation>
    <scope>NUCLEOTIDE SEQUENCE</scope>
    <source>
        <strain evidence="10">Rice</strain>
        <tissue evidence="10">Whole body</tissue>
    </source>
</reference>
<comment type="similarity">
    <text evidence="2 8">Belongs to the MIP/aquaporin (TC 1.A.8) family.</text>
</comment>
<comment type="subcellular location">
    <subcellularLocation>
        <location evidence="1">Cell membrane</location>
        <topology evidence="1">Multi-pass membrane protein</topology>
    </subcellularLocation>
</comment>
<keyword evidence="5 8" id="KW-0812">Transmembrane</keyword>